<comment type="caution">
    <text evidence="1">The sequence shown here is derived from an EMBL/GenBank/DDBJ whole genome shotgun (WGS) entry which is preliminary data.</text>
</comment>
<reference evidence="1 2" key="2">
    <citation type="submission" date="2019-02" db="EMBL/GenBank/DDBJ databases">
        <title>'Lichenibacterium ramalinii' gen. nov. sp. nov., 'Lichenibacterium minor' gen. nov. sp. nov.</title>
        <authorList>
            <person name="Pankratov T."/>
        </authorList>
    </citation>
    <scope>NUCLEOTIDE SEQUENCE [LARGE SCALE GENOMIC DNA]</scope>
    <source>
        <strain evidence="1 2">RmlP001</strain>
    </source>
</reference>
<reference evidence="1 2" key="1">
    <citation type="submission" date="2018-09" db="EMBL/GenBank/DDBJ databases">
        <authorList>
            <person name="Grouzdev D.S."/>
            <person name="Krutkina M.S."/>
        </authorList>
    </citation>
    <scope>NUCLEOTIDE SEQUENCE [LARGE SCALE GENOMIC DNA]</scope>
    <source>
        <strain evidence="1 2">RmlP001</strain>
    </source>
</reference>
<dbReference type="InterPro" id="IPR050484">
    <property type="entry name" value="Transf_Hexapept/Carb_Anhydrase"/>
</dbReference>
<dbReference type="Proteomes" id="UP000289411">
    <property type="component" value="Unassembled WGS sequence"/>
</dbReference>
<organism evidence="1 2">
    <name type="scientific">Lichenibacterium ramalinae</name>
    <dbReference type="NCBI Taxonomy" id="2316527"/>
    <lineage>
        <taxon>Bacteria</taxon>
        <taxon>Pseudomonadati</taxon>
        <taxon>Pseudomonadota</taxon>
        <taxon>Alphaproteobacteria</taxon>
        <taxon>Hyphomicrobiales</taxon>
        <taxon>Lichenihabitantaceae</taxon>
        <taxon>Lichenibacterium</taxon>
    </lineage>
</organism>
<dbReference type="OrthoDB" id="9803036at2"/>
<dbReference type="PANTHER" id="PTHR13061">
    <property type="entry name" value="DYNACTIN SUBUNIT P25"/>
    <property type="match status" value="1"/>
</dbReference>
<dbReference type="PANTHER" id="PTHR13061:SF29">
    <property type="entry name" value="GAMMA CARBONIC ANHYDRASE-LIKE 1, MITOCHONDRIAL-RELATED"/>
    <property type="match status" value="1"/>
</dbReference>
<name>A0A4Q2REB4_9HYPH</name>
<gene>
    <name evidence="1" type="ORF">D3272_13195</name>
</gene>
<dbReference type="InterPro" id="IPR047324">
    <property type="entry name" value="LbH_gamma_CA-like"/>
</dbReference>
<evidence type="ECO:0000313" key="1">
    <source>
        <dbReference type="EMBL" id="RYB04398.1"/>
    </source>
</evidence>
<dbReference type="InterPro" id="IPR011004">
    <property type="entry name" value="Trimer_LpxA-like_sf"/>
</dbReference>
<dbReference type="AlphaFoldDB" id="A0A4Q2REB4"/>
<dbReference type="CDD" id="cd04645">
    <property type="entry name" value="LbH_gamma_CA_like"/>
    <property type="match status" value="2"/>
</dbReference>
<sequence length="352" mass="36080">MLSIEPRPLILPFAGVSPAFASPPSTSGAGASVLGRVTVGADLVLGPFAVIRADGETVSIGAGFCLGEGSTVHIAHGLFATVIGDRVAVGRNAVVHACTVADDCAIEDDVVILDASVVGAGVLIEAGSTIYPRSTLEPGGRYAGSPAVRIGSISLEECRERVASIRAEAAVAAARQIRTEGRWGDDGRGAHFVADTAVVRGDLVLAPGAGVFFGCRFDAAAVTVGRNTNIQDNSVVTAPEGVVTIGDDTTIGHNVRMSACRVGSRSLVGIGAVLGEGTVVEDDVLVAAGTVTTYGQVLRSGWLWGSRPAKPLKPLDDARRSMLSETIGHYVAYGHAFRDAQRSLAARREGAG</sequence>
<proteinExistence type="predicted"/>
<dbReference type="SUPFAM" id="SSF51161">
    <property type="entry name" value="Trimeric LpxA-like enzymes"/>
    <property type="match status" value="2"/>
</dbReference>
<protein>
    <submittedName>
        <fullName evidence="1">Gamma carbonic anhydrase family protein</fullName>
    </submittedName>
</protein>
<accession>A0A4Q2REB4</accession>
<dbReference type="EMBL" id="QYBC01000010">
    <property type="protein sequence ID" value="RYB04398.1"/>
    <property type="molecule type" value="Genomic_DNA"/>
</dbReference>
<evidence type="ECO:0000313" key="2">
    <source>
        <dbReference type="Proteomes" id="UP000289411"/>
    </source>
</evidence>
<dbReference type="Gene3D" id="2.160.10.10">
    <property type="entry name" value="Hexapeptide repeat proteins"/>
    <property type="match status" value="2"/>
</dbReference>
<keyword evidence="2" id="KW-1185">Reference proteome</keyword>